<protein>
    <submittedName>
        <fullName evidence="2">Uncharacterized protein</fullName>
    </submittedName>
</protein>
<dbReference type="Proteomes" id="UP000198935">
    <property type="component" value="Unassembled WGS sequence"/>
</dbReference>
<dbReference type="EMBL" id="FNPI01000012">
    <property type="protein sequence ID" value="SDZ42901.1"/>
    <property type="molecule type" value="Genomic_DNA"/>
</dbReference>
<keyword evidence="1" id="KW-0472">Membrane</keyword>
<keyword evidence="1" id="KW-0812">Transmembrane</keyword>
<evidence type="ECO:0000313" key="2">
    <source>
        <dbReference type="EMBL" id="SDZ42901.1"/>
    </source>
</evidence>
<evidence type="ECO:0000313" key="3">
    <source>
        <dbReference type="Proteomes" id="UP000198935"/>
    </source>
</evidence>
<reference evidence="3" key="1">
    <citation type="submission" date="2016-10" db="EMBL/GenBank/DDBJ databases">
        <authorList>
            <person name="Varghese N."/>
            <person name="Submissions S."/>
        </authorList>
    </citation>
    <scope>NUCLEOTIDE SEQUENCE [LARGE SCALE GENOMIC DNA]</scope>
    <source>
        <strain evidence="3">SP</strain>
    </source>
</reference>
<gene>
    <name evidence="2" type="ORF">SAMN05421736_112124</name>
</gene>
<sequence>MQPTEPTQPSLQTDEEKPEEWSTLLVIIALVLSIAFIFGIGKRESVIGKPGMVHLDWP</sequence>
<accession>A0A1H3SZ97</accession>
<evidence type="ECO:0000256" key="1">
    <source>
        <dbReference type="SAM" id="Phobius"/>
    </source>
</evidence>
<proteinExistence type="predicted"/>
<keyword evidence="3" id="KW-1185">Reference proteome</keyword>
<organism evidence="2 3">
    <name type="scientific">Evansella caseinilytica</name>
    <dbReference type="NCBI Taxonomy" id="1503961"/>
    <lineage>
        <taxon>Bacteria</taxon>
        <taxon>Bacillati</taxon>
        <taxon>Bacillota</taxon>
        <taxon>Bacilli</taxon>
        <taxon>Bacillales</taxon>
        <taxon>Bacillaceae</taxon>
        <taxon>Evansella</taxon>
    </lineage>
</organism>
<name>A0A1H3SZ97_9BACI</name>
<dbReference type="AlphaFoldDB" id="A0A1H3SZ97"/>
<keyword evidence="1" id="KW-1133">Transmembrane helix</keyword>
<feature type="transmembrane region" description="Helical" evidence="1">
    <location>
        <begin position="21"/>
        <end position="40"/>
    </location>
</feature>